<keyword evidence="2" id="KW-0472">Membrane</keyword>
<dbReference type="AlphaFoldDB" id="A0A0C3SAL7"/>
<reference evidence="3 4" key="1">
    <citation type="journal article" date="2014" name="PLoS Genet.">
        <title>Analysis of the Phlebiopsis gigantea genome, transcriptome and secretome provides insight into its pioneer colonization strategies of wood.</title>
        <authorList>
            <person name="Hori C."/>
            <person name="Ishida T."/>
            <person name="Igarashi K."/>
            <person name="Samejima M."/>
            <person name="Suzuki H."/>
            <person name="Master E."/>
            <person name="Ferreira P."/>
            <person name="Ruiz-Duenas F.J."/>
            <person name="Held B."/>
            <person name="Canessa P."/>
            <person name="Larrondo L.F."/>
            <person name="Schmoll M."/>
            <person name="Druzhinina I.S."/>
            <person name="Kubicek C.P."/>
            <person name="Gaskell J.A."/>
            <person name="Kersten P."/>
            <person name="St John F."/>
            <person name="Glasner J."/>
            <person name="Sabat G."/>
            <person name="Splinter BonDurant S."/>
            <person name="Syed K."/>
            <person name="Yadav J."/>
            <person name="Mgbeahuruike A.C."/>
            <person name="Kovalchuk A."/>
            <person name="Asiegbu F.O."/>
            <person name="Lackner G."/>
            <person name="Hoffmeister D."/>
            <person name="Rencoret J."/>
            <person name="Gutierrez A."/>
            <person name="Sun H."/>
            <person name="Lindquist E."/>
            <person name="Barry K."/>
            <person name="Riley R."/>
            <person name="Grigoriev I.V."/>
            <person name="Henrissat B."/>
            <person name="Kues U."/>
            <person name="Berka R.M."/>
            <person name="Martinez A.T."/>
            <person name="Covert S.F."/>
            <person name="Blanchette R.A."/>
            <person name="Cullen D."/>
        </authorList>
    </citation>
    <scope>NUCLEOTIDE SEQUENCE [LARGE SCALE GENOMIC DNA]</scope>
    <source>
        <strain evidence="3 4">11061_1 CR5-6</strain>
    </source>
</reference>
<evidence type="ECO:0000256" key="2">
    <source>
        <dbReference type="SAM" id="Phobius"/>
    </source>
</evidence>
<evidence type="ECO:0000313" key="3">
    <source>
        <dbReference type="EMBL" id="KIP07160.1"/>
    </source>
</evidence>
<dbReference type="OrthoDB" id="3265734at2759"/>
<protein>
    <submittedName>
        <fullName evidence="3">Uncharacterized protein</fullName>
    </submittedName>
</protein>
<gene>
    <name evidence="3" type="ORF">PHLGIDRAFT_35564</name>
</gene>
<keyword evidence="2" id="KW-0812">Transmembrane</keyword>
<sequence length="345" mass="35364">MSETIIVDDSSLVGLAYAGTWTKGGSSSEYNSTTHGTKDKGATVTFKFTGTSLSVYGTIEVTTAQDVPTITTYKLDAASAVTYTAPVVSAARYHQLFFQSPVLASGPHTLVITFTNANARTYWLDYLTYSVAGGTSSVSVTPSAAASHASSIATHSAATSATVSKASTLSSTLLSTPASTSASSTASAAPTAAVGDSSSSTSTSSGGLNTGLLVAAIVTPLLVFLLLGLGFIWRRKRRWRRSEKHVLLDDTGPSARASVLPDAAKAISPFTSYPAPPAYADPGAPRAPAVHPLSTAAREGKSTSLLLVANPSVTTFTQHADGGVRLDGGAAAPVHEDVPPVYGRY</sequence>
<evidence type="ECO:0000256" key="1">
    <source>
        <dbReference type="SAM" id="MobiDB-lite"/>
    </source>
</evidence>
<dbReference type="HOGENOM" id="CLU_897334_0_0_1"/>
<organism evidence="3 4">
    <name type="scientific">Phlebiopsis gigantea (strain 11061_1 CR5-6)</name>
    <name type="common">White-rot fungus</name>
    <name type="synonym">Peniophora gigantea</name>
    <dbReference type="NCBI Taxonomy" id="745531"/>
    <lineage>
        <taxon>Eukaryota</taxon>
        <taxon>Fungi</taxon>
        <taxon>Dikarya</taxon>
        <taxon>Basidiomycota</taxon>
        <taxon>Agaricomycotina</taxon>
        <taxon>Agaricomycetes</taxon>
        <taxon>Polyporales</taxon>
        <taxon>Phanerochaetaceae</taxon>
        <taxon>Phlebiopsis</taxon>
    </lineage>
</organism>
<proteinExistence type="predicted"/>
<name>A0A0C3SAL7_PHLG1</name>
<evidence type="ECO:0000313" key="4">
    <source>
        <dbReference type="Proteomes" id="UP000053257"/>
    </source>
</evidence>
<dbReference type="Proteomes" id="UP000053257">
    <property type="component" value="Unassembled WGS sequence"/>
</dbReference>
<feature type="region of interest" description="Disordered" evidence="1">
    <location>
        <begin position="178"/>
        <end position="203"/>
    </location>
</feature>
<keyword evidence="4" id="KW-1185">Reference proteome</keyword>
<feature type="transmembrane region" description="Helical" evidence="2">
    <location>
        <begin position="212"/>
        <end position="233"/>
    </location>
</feature>
<keyword evidence="2" id="KW-1133">Transmembrane helix</keyword>
<dbReference type="STRING" id="745531.A0A0C3SAL7"/>
<dbReference type="EMBL" id="KN840502">
    <property type="protein sequence ID" value="KIP07160.1"/>
    <property type="molecule type" value="Genomic_DNA"/>
</dbReference>
<dbReference type="Gene3D" id="2.60.120.260">
    <property type="entry name" value="Galactose-binding domain-like"/>
    <property type="match status" value="1"/>
</dbReference>
<accession>A0A0C3SAL7</accession>